<gene>
    <name evidence="5" type="ORF">Q9L58_006928</name>
</gene>
<feature type="domain" description="K Homology" evidence="4">
    <location>
        <begin position="141"/>
        <end position="212"/>
    </location>
</feature>
<feature type="region of interest" description="Disordered" evidence="3">
    <location>
        <begin position="1"/>
        <end position="33"/>
    </location>
</feature>
<dbReference type="Gene3D" id="3.30.1370.10">
    <property type="entry name" value="K Homology domain, type 1"/>
    <property type="match status" value="3"/>
</dbReference>
<evidence type="ECO:0000313" key="5">
    <source>
        <dbReference type="EMBL" id="KAL0634121.1"/>
    </source>
</evidence>
<protein>
    <recommendedName>
        <fullName evidence="4">K Homology domain-containing protein</fullName>
    </recommendedName>
</protein>
<evidence type="ECO:0000259" key="4">
    <source>
        <dbReference type="SMART" id="SM00322"/>
    </source>
</evidence>
<dbReference type="InterPro" id="IPR004088">
    <property type="entry name" value="KH_dom_type_1"/>
</dbReference>
<keyword evidence="1" id="KW-0677">Repeat</keyword>
<reference evidence="5 6" key="1">
    <citation type="submission" date="2024-02" db="EMBL/GenBank/DDBJ databases">
        <title>Discinaceae phylogenomics.</title>
        <authorList>
            <person name="Dirks A.C."/>
            <person name="James T.Y."/>
        </authorList>
    </citation>
    <scope>NUCLEOTIDE SEQUENCE [LARGE SCALE GENOMIC DNA]</scope>
    <source>
        <strain evidence="5 6">ACD0624</strain>
    </source>
</reference>
<dbReference type="PANTHER" id="PTHR10288">
    <property type="entry name" value="KH DOMAIN CONTAINING RNA BINDING PROTEIN"/>
    <property type="match status" value="1"/>
</dbReference>
<keyword evidence="6" id="KW-1185">Reference proteome</keyword>
<evidence type="ECO:0000256" key="2">
    <source>
        <dbReference type="PROSITE-ProRule" id="PRU00117"/>
    </source>
</evidence>
<keyword evidence="2" id="KW-0694">RNA-binding</keyword>
<dbReference type="InterPro" id="IPR004087">
    <property type="entry name" value="KH_dom"/>
</dbReference>
<accession>A0ABR3GEZ2</accession>
<evidence type="ECO:0000256" key="1">
    <source>
        <dbReference type="ARBA" id="ARBA00022737"/>
    </source>
</evidence>
<evidence type="ECO:0000313" key="6">
    <source>
        <dbReference type="Proteomes" id="UP001447188"/>
    </source>
</evidence>
<dbReference type="Pfam" id="PF00013">
    <property type="entry name" value="KH_1"/>
    <property type="match status" value="3"/>
</dbReference>
<feature type="domain" description="K Homology" evidence="4">
    <location>
        <begin position="62"/>
        <end position="139"/>
    </location>
</feature>
<dbReference type="Proteomes" id="UP001447188">
    <property type="component" value="Unassembled WGS sequence"/>
</dbReference>
<proteinExistence type="predicted"/>
<feature type="compositionally biased region" description="Polar residues" evidence="3">
    <location>
        <begin position="23"/>
        <end position="32"/>
    </location>
</feature>
<feature type="domain" description="K Homology" evidence="4">
    <location>
        <begin position="223"/>
        <end position="298"/>
    </location>
</feature>
<dbReference type="InterPro" id="IPR036612">
    <property type="entry name" value="KH_dom_type_1_sf"/>
</dbReference>
<dbReference type="SMART" id="SM00322">
    <property type="entry name" value="KH"/>
    <property type="match status" value="3"/>
</dbReference>
<dbReference type="SUPFAM" id="SSF54791">
    <property type="entry name" value="Eukaryotic type KH-domain (KH-domain type I)"/>
    <property type="match status" value="3"/>
</dbReference>
<comment type="caution">
    <text evidence="5">The sequence shown here is derived from an EMBL/GenBank/DDBJ whole genome shotgun (WGS) entry which is preliminary data.</text>
</comment>
<organism evidence="5 6">
    <name type="scientific">Discina gigas</name>
    <dbReference type="NCBI Taxonomy" id="1032678"/>
    <lineage>
        <taxon>Eukaryota</taxon>
        <taxon>Fungi</taxon>
        <taxon>Dikarya</taxon>
        <taxon>Ascomycota</taxon>
        <taxon>Pezizomycotina</taxon>
        <taxon>Pezizomycetes</taxon>
        <taxon>Pezizales</taxon>
        <taxon>Discinaceae</taxon>
        <taxon>Discina</taxon>
    </lineage>
</organism>
<dbReference type="EMBL" id="JBBBZM010000103">
    <property type="protein sequence ID" value="KAL0634121.1"/>
    <property type="molecule type" value="Genomic_DNA"/>
</dbReference>
<dbReference type="PROSITE" id="PS50084">
    <property type="entry name" value="KH_TYPE_1"/>
    <property type="match status" value="2"/>
</dbReference>
<dbReference type="CDD" id="cd00105">
    <property type="entry name" value="KH-I"/>
    <property type="match status" value="3"/>
</dbReference>
<name>A0ABR3GEZ2_9PEZI</name>
<sequence>MAAPTASSYDGYPYMTPRFNPRSGANPSQSSPAAVATYSRLTTGQYLQQLLSPNNPTEEEEFTGSITLMVPALLVLVVIGINGETIRTIQRNSGVIRIHIHDPPHGVDLGDMVIPRKCQIWGTKEATTAAKREIEKIISSNPEWELMLVQQHEVHLILGPRQRDHRLIQQRSDCYIVIPRRANRSYNVRKIYLIGTADARTRAKHLIYEHIADRDYAERAGPASVSKKMEVPPDLMRYIIGKNGGVLERIKEDTGCRIWYQRSMELGKDNSTLVQNLYLDGTDLAVAAAACAIEDIVRERAPPA</sequence>
<evidence type="ECO:0000256" key="3">
    <source>
        <dbReference type="SAM" id="MobiDB-lite"/>
    </source>
</evidence>